<dbReference type="InterPro" id="IPR029526">
    <property type="entry name" value="PGBD"/>
</dbReference>
<reference evidence="2" key="1">
    <citation type="submission" date="2023-10" db="EMBL/GenBank/DDBJ databases">
        <title>Genome assemblies of two species of porcelain crab, Petrolisthes cinctipes and Petrolisthes manimaculis (Anomura: Porcellanidae).</title>
        <authorList>
            <person name="Angst P."/>
        </authorList>
    </citation>
    <scope>NUCLEOTIDE SEQUENCE</scope>
    <source>
        <strain evidence="2">PB745_01</strain>
        <tissue evidence="2">Gill</tissue>
    </source>
</reference>
<evidence type="ECO:0000259" key="1">
    <source>
        <dbReference type="Pfam" id="PF13843"/>
    </source>
</evidence>
<keyword evidence="3" id="KW-1185">Reference proteome</keyword>
<dbReference type="Proteomes" id="UP001286313">
    <property type="component" value="Unassembled WGS sequence"/>
</dbReference>
<evidence type="ECO:0000313" key="3">
    <source>
        <dbReference type="Proteomes" id="UP001286313"/>
    </source>
</evidence>
<accession>A0AAE1FZ30</accession>
<dbReference type="PANTHER" id="PTHR47272">
    <property type="entry name" value="DDE_TNP_1_7 DOMAIN-CONTAINING PROTEIN"/>
    <property type="match status" value="1"/>
</dbReference>
<feature type="domain" description="PiggyBac transposable element-derived protein" evidence="1">
    <location>
        <begin position="1"/>
        <end position="105"/>
    </location>
</feature>
<dbReference type="PANTHER" id="PTHR47272:SF2">
    <property type="entry name" value="PIGGYBAC TRANSPOSABLE ELEMENT-DERIVED PROTEIN 3-LIKE"/>
    <property type="match status" value="1"/>
</dbReference>
<comment type="caution">
    <text evidence="2">The sequence shown here is derived from an EMBL/GenBank/DDBJ whole genome shotgun (WGS) entry which is preliminary data.</text>
</comment>
<dbReference type="EMBL" id="JAWQEG010000998">
    <property type="protein sequence ID" value="KAK3883317.1"/>
    <property type="molecule type" value="Genomic_DNA"/>
</dbReference>
<organism evidence="2 3">
    <name type="scientific">Petrolisthes cinctipes</name>
    <name type="common">Flat porcelain crab</name>
    <dbReference type="NCBI Taxonomy" id="88211"/>
    <lineage>
        <taxon>Eukaryota</taxon>
        <taxon>Metazoa</taxon>
        <taxon>Ecdysozoa</taxon>
        <taxon>Arthropoda</taxon>
        <taxon>Crustacea</taxon>
        <taxon>Multicrustacea</taxon>
        <taxon>Malacostraca</taxon>
        <taxon>Eumalacostraca</taxon>
        <taxon>Eucarida</taxon>
        <taxon>Decapoda</taxon>
        <taxon>Pleocyemata</taxon>
        <taxon>Anomura</taxon>
        <taxon>Galatheoidea</taxon>
        <taxon>Porcellanidae</taxon>
        <taxon>Petrolisthes</taxon>
    </lineage>
</organism>
<protein>
    <recommendedName>
        <fullName evidence="1">PiggyBac transposable element-derived protein domain-containing protein</fullName>
    </recommendedName>
</protein>
<name>A0AAE1FZ30_PETCI</name>
<proteinExistence type="predicted"/>
<dbReference type="Pfam" id="PF13843">
    <property type="entry name" value="DDE_Tnp_1_7"/>
    <property type="match status" value="1"/>
</dbReference>
<evidence type="ECO:0000313" key="2">
    <source>
        <dbReference type="EMBL" id="KAK3883317.1"/>
    </source>
</evidence>
<sequence length="300" mass="33716">MSKKGIGVVGTVRQNRLSKLSLPSKQQAQKMKRGQNDQVYVSGDQVVAVWKDSAPVYVASNFADVSPMRKCKRYSLDEKKVEVDVPNIIKVYNTNMGGVDLVDNMAWGLYRKVGVVIGMKKHSKMPLLDLIRLCVEMTVIIHGETNTSRINILPTLSTSTLSDVRKDNGNHLVIKTPDRKNVCNRCKKRTLYRGTNTSLGQHSQHHSASLHLIPDITFMRPKGEYQTEPDAKVLVNSGGLCVHVTQTEWPVWRGQPKDYLDFSGFTFKPMEEQHLCRRLRAGCTRDCRFLLGNTKASSSA</sequence>
<dbReference type="AlphaFoldDB" id="A0AAE1FZ30"/>
<gene>
    <name evidence="2" type="ORF">Pcinc_012353</name>
</gene>